<accession>A0A2Z4YPT8</accession>
<dbReference type="EMBL" id="CP030761">
    <property type="protein sequence ID" value="AXA43201.1"/>
    <property type="molecule type" value="Genomic_DNA"/>
</dbReference>
<feature type="region of interest" description="Disordered" evidence="1">
    <location>
        <begin position="184"/>
        <end position="204"/>
    </location>
</feature>
<evidence type="ECO:0000256" key="1">
    <source>
        <dbReference type="SAM" id="MobiDB-lite"/>
    </source>
</evidence>
<dbReference type="AlphaFoldDB" id="A0A2Z4YPT8"/>
<dbReference type="Proteomes" id="UP000251166">
    <property type="component" value="Plasmid unnamed1"/>
</dbReference>
<keyword evidence="2" id="KW-0614">Plasmid</keyword>
<sequence>MLAFAQGANNLRSKARALFNRRPVIPVARRSHGGDRRGLSGSHCAHGGPGRNLGSGSSCPWAATKIVGAGTESEVGEAIASRKGRHRKALGHGYVKFLVDECLHTSLVVLPMQQRICRGRASRSFATWMQIAPARWRTPTALTTSTQTRPGVRSSGRGRSYHRKPRFHARALVAVLHKSRQTGSLRKAADFTGNQRPGLLDNEV</sequence>
<protein>
    <submittedName>
        <fullName evidence="2">Uncharacterized protein</fullName>
    </submittedName>
</protein>
<gene>
    <name evidence="2" type="ORF">DLJ82_5640</name>
</gene>
<proteinExistence type="predicted"/>
<evidence type="ECO:0000313" key="2">
    <source>
        <dbReference type="EMBL" id="AXA43201.1"/>
    </source>
</evidence>
<evidence type="ECO:0000313" key="3">
    <source>
        <dbReference type="Proteomes" id="UP000251166"/>
    </source>
</evidence>
<reference evidence="2 3" key="1">
    <citation type="submission" date="2018-07" db="EMBL/GenBank/DDBJ databases">
        <title>Rhizobium leguminosarum strain:ATCC 14479 Genome sequencing and assembly.</title>
        <authorList>
            <person name="Chakraborty R."/>
        </authorList>
    </citation>
    <scope>NUCLEOTIDE SEQUENCE [LARGE SCALE GENOMIC DNA]</scope>
    <source>
        <strain evidence="2 3">ATCC 14479</strain>
        <plasmid evidence="3">Plasmid unnamed1</plasmid>
    </source>
</reference>
<geneLocation type="plasmid" evidence="2 3">
    <name>unnamed1</name>
</geneLocation>
<name>A0A2Z4YPT8_RHILE</name>
<feature type="region of interest" description="Disordered" evidence="1">
    <location>
        <begin position="29"/>
        <end position="56"/>
    </location>
</feature>
<organism evidence="2 3">
    <name type="scientific">Rhizobium leguminosarum</name>
    <dbReference type="NCBI Taxonomy" id="384"/>
    <lineage>
        <taxon>Bacteria</taxon>
        <taxon>Pseudomonadati</taxon>
        <taxon>Pseudomonadota</taxon>
        <taxon>Alphaproteobacteria</taxon>
        <taxon>Hyphomicrobiales</taxon>
        <taxon>Rhizobiaceae</taxon>
        <taxon>Rhizobium/Agrobacterium group</taxon>
        <taxon>Rhizobium</taxon>
    </lineage>
</organism>